<proteinExistence type="predicted"/>
<dbReference type="AlphaFoldDB" id="A0A1G7K581"/>
<dbReference type="Gene3D" id="3.40.50.10320">
    <property type="entry name" value="LmbE-like"/>
    <property type="match status" value="1"/>
</dbReference>
<dbReference type="Pfam" id="PF02585">
    <property type="entry name" value="PIG-L"/>
    <property type="match status" value="1"/>
</dbReference>
<dbReference type="OrthoDB" id="9815144at2"/>
<dbReference type="PANTHER" id="PTHR12993">
    <property type="entry name" value="N-ACETYLGLUCOSAMINYL-PHOSPHATIDYLINOSITOL DE-N-ACETYLASE-RELATED"/>
    <property type="match status" value="1"/>
</dbReference>
<accession>A0A1G7K581</accession>
<dbReference type="PANTHER" id="PTHR12993:SF11">
    <property type="entry name" value="N-ACETYLGLUCOSAMINYL-PHOSPHATIDYLINOSITOL DE-N-ACETYLASE"/>
    <property type="match status" value="1"/>
</dbReference>
<dbReference type="InterPro" id="IPR003737">
    <property type="entry name" value="GlcNAc_PI_deacetylase-related"/>
</dbReference>
<dbReference type="RefSeq" id="WP_083345049.1">
    <property type="nucleotide sequence ID" value="NZ_LT629690.1"/>
</dbReference>
<gene>
    <name evidence="1" type="ORF">SAMN05444167_2061</name>
</gene>
<sequence>MPKRLMCVIAHPDDECFAFGGALALAADAGWETYVICLTDGQAATNRGDSNDGSDLGRMRRDEFARSCDVLGVTKHELLDYHDGKLETVPMIDAAKRLVERMRTWKPHVVLTFGLDGSLNVHADHTAVCAFASAAFHWSARSKRFPELGLEPWVAQRLYHQSTDFTLPDREPQQPMPWTVELDVSSVKQRKYEAFEQHTSQLPVLDKVRPFWEKHGHRELYTLAAANDPQAATITHSLIEGIEAE</sequence>
<keyword evidence="2" id="KW-1185">Reference proteome</keyword>
<dbReference type="EMBL" id="LT629690">
    <property type="protein sequence ID" value="SDF32317.1"/>
    <property type="molecule type" value="Genomic_DNA"/>
</dbReference>
<evidence type="ECO:0000313" key="2">
    <source>
        <dbReference type="Proteomes" id="UP000182427"/>
    </source>
</evidence>
<protein>
    <submittedName>
        <fullName evidence="1">N-acetylglucosaminyl deacetylase, LmbE family</fullName>
    </submittedName>
</protein>
<dbReference type="InterPro" id="IPR024078">
    <property type="entry name" value="LmbE-like_dom_sf"/>
</dbReference>
<dbReference type="GO" id="GO:0016811">
    <property type="term" value="F:hydrolase activity, acting on carbon-nitrogen (but not peptide) bonds, in linear amides"/>
    <property type="evidence" value="ECO:0007669"/>
    <property type="project" value="TreeGrafter"/>
</dbReference>
<evidence type="ECO:0000313" key="1">
    <source>
        <dbReference type="EMBL" id="SDF32317.1"/>
    </source>
</evidence>
<reference evidence="1 2" key="1">
    <citation type="submission" date="2016-10" db="EMBL/GenBank/DDBJ databases">
        <authorList>
            <person name="de Groot N.N."/>
        </authorList>
    </citation>
    <scope>NUCLEOTIDE SEQUENCE [LARGE SCALE GENOMIC DNA]</scope>
    <source>
        <strain evidence="1 2">GAS232</strain>
    </source>
</reference>
<name>A0A1G7K581_9BACT</name>
<organism evidence="1 2">
    <name type="scientific">Terriglobus roseus</name>
    <dbReference type="NCBI Taxonomy" id="392734"/>
    <lineage>
        <taxon>Bacteria</taxon>
        <taxon>Pseudomonadati</taxon>
        <taxon>Acidobacteriota</taxon>
        <taxon>Terriglobia</taxon>
        <taxon>Terriglobales</taxon>
        <taxon>Acidobacteriaceae</taxon>
        <taxon>Terriglobus</taxon>
    </lineage>
</organism>
<dbReference type="Proteomes" id="UP000182427">
    <property type="component" value="Chromosome I"/>
</dbReference>
<dbReference type="SUPFAM" id="SSF102588">
    <property type="entry name" value="LmbE-like"/>
    <property type="match status" value="1"/>
</dbReference>